<reference evidence="3" key="1">
    <citation type="submission" date="2016-11" db="EMBL/GenBank/DDBJ databases">
        <authorList>
            <person name="Varghese N."/>
            <person name="Submissions S."/>
        </authorList>
    </citation>
    <scope>NUCLEOTIDE SEQUENCE [LARGE SCALE GENOMIC DNA]</scope>
    <source>
        <strain evidence="3">DSM 11792</strain>
    </source>
</reference>
<dbReference type="EMBL" id="FQUW01000014">
    <property type="protein sequence ID" value="SHF06988.1"/>
    <property type="molecule type" value="Genomic_DNA"/>
</dbReference>
<keyword evidence="1" id="KW-0812">Transmembrane</keyword>
<keyword evidence="1" id="KW-0472">Membrane</keyword>
<organism evidence="2 3">
    <name type="scientific">Desulfofundulus australicus DSM 11792</name>
    <dbReference type="NCBI Taxonomy" id="1121425"/>
    <lineage>
        <taxon>Bacteria</taxon>
        <taxon>Bacillati</taxon>
        <taxon>Bacillota</taxon>
        <taxon>Clostridia</taxon>
        <taxon>Eubacteriales</taxon>
        <taxon>Peptococcaceae</taxon>
        <taxon>Desulfofundulus</taxon>
    </lineage>
</organism>
<protein>
    <submittedName>
        <fullName evidence="2">Uncharacterized protein</fullName>
    </submittedName>
</protein>
<evidence type="ECO:0000313" key="2">
    <source>
        <dbReference type="EMBL" id="SHF06988.1"/>
    </source>
</evidence>
<keyword evidence="1" id="KW-1133">Transmembrane helix</keyword>
<evidence type="ECO:0000256" key="1">
    <source>
        <dbReference type="SAM" id="Phobius"/>
    </source>
</evidence>
<accession>A0A1M4YMU8</accession>
<dbReference type="Proteomes" id="UP000184196">
    <property type="component" value="Unassembled WGS sequence"/>
</dbReference>
<feature type="transmembrane region" description="Helical" evidence="1">
    <location>
        <begin position="15"/>
        <end position="40"/>
    </location>
</feature>
<dbReference type="AlphaFoldDB" id="A0A1M4YMU8"/>
<evidence type="ECO:0000313" key="3">
    <source>
        <dbReference type="Proteomes" id="UP000184196"/>
    </source>
</evidence>
<dbReference type="RefSeq" id="WP_157832958.1">
    <property type="nucleotide sequence ID" value="NZ_FQUW01000014.1"/>
</dbReference>
<sequence length="57" mass="6426">MHKSQSSSLREDPRWLVNLGLAVDILGVGTISSMTALLLLKVFMNDLYNNVVTFFLR</sequence>
<keyword evidence="3" id="KW-1185">Reference proteome</keyword>
<proteinExistence type="predicted"/>
<gene>
    <name evidence="2" type="ORF">SAMN02745218_01384</name>
</gene>
<name>A0A1M4YMU8_9FIRM</name>